<dbReference type="EMBL" id="JALJOV010000600">
    <property type="protein sequence ID" value="KAK9862483.1"/>
    <property type="molecule type" value="Genomic_DNA"/>
</dbReference>
<sequence length="81" mass="9136">MRLQDRNLASWRGTILGQHRQSSLCRRSQHRRAKDVSLQGIKYHDVKLVLPCISADPKPPTFTATLVDSAHRRGKGFVCAP</sequence>
<comment type="caution">
    <text evidence="1">The sequence shown here is derived from an EMBL/GenBank/DDBJ whole genome shotgun (WGS) entry which is preliminary data.</text>
</comment>
<accession>A0AAW1T1E8</accession>
<evidence type="ECO:0000313" key="2">
    <source>
        <dbReference type="Proteomes" id="UP001485043"/>
    </source>
</evidence>
<gene>
    <name evidence="1" type="ORF">WJX84_005789</name>
</gene>
<proteinExistence type="predicted"/>
<name>A0AAW1T1E8_9CHLO</name>
<dbReference type="AlphaFoldDB" id="A0AAW1T1E8"/>
<protein>
    <submittedName>
        <fullName evidence="1">Uncharacterized protein</fullName>
    </submittedName>
</protein>
<dbReference type="Proteomes" id="UP001485043">
    <property type="component" value="Unassembled WGS sequence"/>
</dbReference>
<evidence type="ECO:0000313" key="1">
    <source>
        <dbReference type="EMBL" id="KAK9862483.1"/>
    </source>
</evidence>
<reference evidence="1 2" key="1">
    <citation type="journal article" date="2024" name="Nat. Commun.">
        <title>Phylogenomics reveals the evolutionary origins of lichenization in chlorophyte algae.</title>
        <authorList>
            <person name="Puginier C."/>
            <person name="Libourel C."/>
            <person name="Otte J."/>
            <person name="Skaloud P."/>
            <person name="Haon M."/>
            <person name="Grisel S."/>
            <person name="Petersen M."/>
            <person name="Berrin J.G."/>
            <person name="Delaux P.M."/>
            <person name="Dal Grande F."/>
            <person name="Keller J."/>
        </authorList>
    </citation>
    <scope>NUCLEOTIDE SEQUENCE [LARGE SCALE GENOMIC DNA]</scope>
    <source>
        <strain evidence="1 2">SAG 2523</strain>
    </source>
</reference>
<organism evidence="1 2">
    <name type="scientific">Apatococcus fuscideae</name>
    <dbReference type="NCBI Taxonomy" id="2026836"/>
    <lineage>
        <taxon>Eukaryota</taxon>
        <taxon>Viridiplantae</taxon>
        <taxon>Chlorophyta</taxon>
        <taxon>core chlorophytes</taxon>
        <taxon>Trebouxiophyceae</taxon>
        <taxon>Chlorellales</taxon>
        <taxon>Chlorellaceae</taxon>
        <taxon>Apatococcus</taxon>
    </lineage>
</organism>
<keyword evidence="2" id="KW-1185">Reference proteome</keyword>